<dbReference type="GO" id="GO:0051287">
    <property type="term" value="F:NAD binding"/>
    <property type="evidence" value="ECO:0007669"/>
    <property type="project" value="InterPro"/>
</dbReference>
<dbReference type="PROSITE" id="PS00671">
    <property type="entry name" value="D_2_HYDROXYACID_DH_3"/>
    <property type="match status" value="1"/>
</dbReference>
<keyword evidence="4" id="KW-0670">Pyruvate</keyword>
<name>A0A2X3JGP6_9ENTR</name>
<evidence type="ECO:0000256" key="1">
    <source>
        <dbReference type="ARBA" id="ARBA00023002"/>
    </source>
</evidence>
<protein>
    <submittedName>
        <fullName evidence="4">Glyoxylate/hydroxypyruvate reductase A</fullName>
        <ecNumber evidence="4">1.1.1.79</ecNumber>
    </submittedName>
</protein>
<dbReference type="PANTHER" id="PTHR10996:SF114">
    <property type="entry name" value="GLYOXYLATE_HYDROXYPYRUVATE REDUCTASE A"/>
    <property type="match status" value="1"/>
</dbReference>
<organism evidence="4 5">
    <name type="scientific">Cedecea neteri</name>
    <dbReference type="NCBI Taxonomy" id="158822"/>
    <lineage>
        <taxon>Bacteria</taxon>
        <taxon>Pseudomonadati</taxon>
        <taxon>Pseudomonadota</taxon>
        <taxon>Gammaproteobacteria</taxon>
        <taxon>Enterobacterales</taxon>
        <taxon>Enterobacteriaceae</taxon>
        <taxon>Cedecea</taxon>
    </lineage>
</organism>
<evidence type="ECO:0000259" key="3">
    <source>
        <dbReference type="Pfam" id="PF02826"/>
    </source>
</evidence>
<dbReference type="InterPro" id="IPR050223">
    <property type="entry name" value="D-isomer_2-hydroxyacid_DH"/>
</dbReference>
<evidence type="ECO:0000313" key="5">
    <source>
        <dbReference type="Proteomes" id="UP000251197"/>
    </source>
</evidence>
<dbReference type="InterPro" id="IPR006140">
    <property type="entry name" value="D-isomer_DH_NAD-bd"/>
</dbReference>
<reference evidence="4 5" key="1">
    <citation type="submission" date="2018-06" db="EMBL/GenBank/DDBJ databases">
        <authorList>
            <consortium name="Pathogen Informatics"/>
            <person name="Doyle S."/>
        </authorList>
    </citation>
    <scope>NUCLEOTIDE SEQUENCE [LARGE SCALE GENOMIC DNA]</scope>
    <source>
        <strain evidence="4 5">NCTC12120</strain>
    </source>
</reference>
<dbReference type="EC" id="1.1.1.79" evidence="4"/>
<keyword evidence="2" id="KW-0520">NAD</keyword>
<dbReference type="PANTHER" id="PTHR10996">
    <property type="entry name" value="2-HYDROXYACID DEHYDROGENASE-RELATED"/>
    <property type="match status" value="1"/>
</dbReference>
<sequence>MLINLLPNTPQTVGIINRELLSQLAKDAYVINLARGVHLVEADLLAALDTGQLKGAMLDVFSKEPLAGKITCYGRIPALRLRRMLQR</sequence>
<evidence type="ECO:0000256" key="2">
    <source>
        <dbReference type="ARBA" id="ARBA00023027"/>
    </source>
</evidence>
<dbReference type="EMBL" id="UAVU01000012">
    <property type="protein sequence ID" value="SQC93935.1"/>
    <property type="molecule type" value="Genomic_DNA"/>
</dbReference>
<dbReference type="InterPro" id="IPR029753">
    <property type="entry name" value="D-isomer_DH_CS"/>
</dbReference>
<keyword evidence="1 4" id="KW-0560">Oxidoreductase</keyword>
<evidence type="ECO:0000313" key="4">
    <source>
        <dbReference type="EMBL" id="SQC93935.1"/>
    </source>
</evidence>
<dbReference type="Pfam" id="PF02826">
    <property type="entry name" value="2-Hacid_dh_C"/>
    <property type="match status" value="1"/>
</dbReference>
<feature type="domain" description="D-isomer specific 2-hydroxyacid dehydrogenase NAD-binding" evidence="3">
    <location>
        <begin position="2"/>
        <end position="67"/>
    </location>
</feature>
<gene>
    <name evidence="4" type="primary">ghrA_2</name>
    <name evidence="4" type="ORF">NCTC12120_07052</name>
</gene>
<dbReference type="Proteomes" id="UP000251197">
    <property type="component" value="Unassembled WGS sequence"/>
</dbReference>
<dbReference type="GO" id="GO:0030267">
    <property type="term" value="F:glyoxylate reductase (NADPH) activity"/>
    <property type="evidence" value="ECO:0007669"/>
    <property type="project" value="UniProtKB-EC"/>
</dbReference>
<proteinExistence type="predicted"/>
<dbReference type="Gene3D" id="3.40.50.720">
    <property type="entry name" value="NAD(P)-binding Rossmann-like Domain"/>
    <property type="match status" value="1"/>
</dbReference>
<dbReference type="SUPFAM" id="SSF51735">
    <property type="entry name" value="NAD(P)-binding Rossmann-fold domains"/>
    <property type="match status" value="1"/>
</dbReference>
<dbReference type="InterPro" id="IPR036291">
    <property type="entry name" value="NAD(P)-bd_dom_sf"/>
</dbReference>
<dbReference type="AlphaFoldDB" id="A0A2X3JGP6"/>
<accession>A0A2X3JGP6</accession>
<dbReference type="GO" id="GO:0016618">
    <property type="term" value="F:hydroxypyruvate reductase [NAD(P)H] activity"/>
    <property type="evidence" value="ECO:0007669"/>
    <property type="project" value="TreeGrafter"/>
</dbReference>
<dbReference type="GO" id="GO:0005829">
    <property type="term" value="C:cytosol"/>
    <property type="evidence" value="ECO:0007669"/>
    <property type="project" value="TreeGrafter"/>
</dbReference>